<protein>
    <recommendedName>
        <fullName evidence="4">Yip1 domain-containing protein</fullName>
    </recommendedName>
</protein>
<comment type="caution">
    <text evidence="2">The sequence shown here is derived from an EMBL/GenBank/DDBJ whole genome shotgun (WGS) entry which is preliminary data.</text>
</comment>
<evidence type="ECO:0000313" key="2">
    <source>
        <dbReference type="EMBL" id="MPY65157.1"/>
    </source>
</evidence>
<keyword evidence="3" id="KW-1185">Reference proteome</keyword>
<organism evidence="2 3">
    <name type="scientific">Deinococcus terrestris</name>
    <dbReference type="NCBI Taxonomy" id="2651870"/>
    <lineage>
        <taxon>Bacteria</taxon>
        <taxon>Thermotogati</taxon>
        <taxon>Deinococcota</taxon>
        <taxon>Deinococci</taxon>
        <taxon>Deinococcales</taxon>
        <taxon>Deinococcaceae</taxon>
        <taxon>Deinococcus</taxon>
    </lineage>
</organism>
<sequence length="220" mass="22866">MARSRPTPPPPPPTAPLAAELLSGPAAFFERLRQVPPLPWRYALPPVLAALLGGVVYALLLRPVVGATAEGAAAFASYAVNVFGTFFLTVVGAALMTGLGHLGAGREGRAPEVYGVSFVLLPPLYLALTVLLLVSGTDVAVTSADALSQRELLVGAMQGSLARVTVLLLLLAPLAQFFLAYRGFLTLTGDRRRALLGTLLPLLPVLAVTALGLAPLLAAW</sequence>
<name>A0A7X1TQE4_9DEIO</name>
<dbReference type="RefSeq" id="WP_152868009.1">
    <property type="nucleotide sequence ID" value="NZ_WBSL01000001.1"/>
</dbReference>
<evidence type="ECO:0000256" key="1">
    <source>
        <dbReference type="SAM" id="Phobius"/>
    </source>
</evidence>
<keyword evidence="1" id="KW-0472">Membrane</keyword>
<gene>
    <name evidence="2" type="ORF">F8S09_00405</name>
</gene>
<dbReference type="AlphaFoldDB" id="A0A7X1TQE4"/>
<keyword evidence="1" id="KW-1133">Transmembrane helix</keyword>
<evidence type="ECO:0000313" key="3">
    <source>
        <dbReference type="Proteomes" id="UP000484842"/>
    </source>
</evidence>
<reference evidence="2 3" key="1">
    <citation type="submission" date="2019-10" db="EMBL/GenBank/DDBJ databases">
        <title>Deinococcus sp. isolated from soil.</title>
        <authorList>
            <person name="Li Y."/>
            <person name="Wang J."/>
        </authorList>
    </citation>
    <scope>NUCLEOTIDE SEQUENCE [LARGE SCALE GENOMIC DNA]</scope>
    <source>
        <strain evidence="2 3">SDU3-2</strain>
    </source>
</reference>
<dbReference type="Proteomes" id="UP000484842">
    <property type="component" value="Unassembled WGS sequence"/>
</dbReference>
<feature type="transmembrane region" description="Helical" evidence="1">
    <location>
        <begin position="72"/>
        <end position="95"/>
    </location>
</feature>
<accession>A0A7X1TQE4</accession>
<evidence type="ECO:0008006" key="4">
    <source>
        <dbReference type="Google" id="ProtNLM"/>
    </source>
</evidence>
<feature type="transmembrane region" description="Helical" evidence="1">
    <location>
        <begin position="42"/>
        <end position="60"/>
    </location>
</feature>
<feature type="transmembrane region" description="Helical" evidence="1">
    <location>
        <begin position="116"/>
        <end position="141"/>
    </location>
</feature>
<feature type="transmembrane region" description="Helical" evidence="1">
    <location>
        <begin position="194"/>
        <end position="218"/>
    </location>
</feature>
<proteinExistence type="predicted"/>
<keyword evidence="1" id="KW-0812">Transmembrane</keyword>
<dbReference type="EMBL" id="WBSL01000001">
    <property type="protein sequence ID" value="MPY65157.1"/>
    <property type="molecule type" value="Genomic_DNA"/>
</dbReference>
<feature type="transmembrane region" description="Helical" evidence="1">
    <location>
        <begin position="161"/>
        <end position="182"/>
    </location>
</feature>